<feature type="domain" description="Transketolase-like pyrimidine-binding" evidence="14">
    <location>
        <begin position="361"/>
        <end position="525"/>
    </location>
</feature>
<evidence type="ECO:0000256" key="10">
    <source>
        <dbReference type="ARBA" id="ARBA00022723"/>
    </source>
</evidence>
<keyword evidence="12" id="KW-0460">Magnesium</keyword>
<dbReference type="PANTHER" id="PTHR43195:SF1">
    <property type="entry name" value="FI06132P-RELATED"/>
    <property type="match status" value="1"/>
</dbReference>
<dbReference type="GO" id="GO:0004802">
    <property type="term" value="F:transketolase activity"/>
    <property type="evidence" value="ECO:0007669"/>
    <property type="project" value="UniProtKB-EC"/>
</dbReference>
<dbReference type="Gene3D" id="3.40.50.970">
    <property type="match status" value="2"/>
</dbReference>
<evidence type="ECO:0000256" key="7">
    <source>
        <dbReference type="ARBA" id="ARBA00011738"/>
    </source>
</evidence>
<dbReference type="FunFam" id="3.40.50.970:FF:000129">
    <property type="entry name" value="Transketolase"/>
    <property type="match status" value="1"/>
</dbReference>
<proteinExistence type="inferred from homology"/>
<comment type="cofactor">
    <cofactor evidence="5">
        <name>thiamine diphosphate</name>
        <dbReference type="ChEBI" id="CHEBI:58937"/>
    </cofactor>
</comment>
<dbReference type="InterPro" id="IPR051424">
    <property type="entry name" value="Transketolase-like"/>
</dbReference>
<dbReference type="NCBIfam" id="NF004559">
    <property type="entry name" value="PRK05899.2-5"/>
    <property type="match status" value="1"/>
</dbReference>
<dbReference type="InterPro" id="IPR009014">
    <property type="entry name" value="Transketo_C/PFOR_II"/>
</dbReference>
<dbReference type="InterPro" id="IPR020826">
    <property type="entry name" value="Transketolase_BS"/>
</dbReference>
<dbReference type="SMART" id="SM00861">
    <property type="entry name" value="Transket_pyr"/>
    <property type="match status" value="1"/>
</dbReference>
<dbReference type="CDD" id="cd07033">
    <property type="entry name" value="TPP_PYR_DXS_TK_like"/>
    <property type="match status" value="1"/>
</dbReference>
<dbReference type="EC" id="2.2.1.1" evidence="8"/>
<dbReference type="AlphaFoldDB" id="A0A195BEQ6"/>
<comment type="cofactor">
    <cofactor evidence="1">
        <name>Ca(2+)</name>
        <dbReference type="ChEBI" id="CHEBI:29108"/>
    </cofactor>
</comment>
<keyword evidence="10" id="KW-0479">Metal-binding</keyword>
<evidence type="ECO:0000256" key="5">
    <source>
        <dbReference type="ARBA" id="ARBA00001964"/>
    </source>
</evidence>
<comment type="cofactor">
    <cofactor evidence="3">
        <name>Co(2+)</name>
        <dbReference type="ChEBI" id="CHEBI:48828"/>
    </cofactor>
</comment>
<dbReference type="Pfam" id="PF02780">
    <property type="entry name" value="Transketolase_C"/>
    <property type="match status" value="1"/>
</dbReference>
<dbReference type="SUPFAM" id="SSF52922">
    <property type="entry name" value="TK C-terminal domain-like"/>
    <property type="match status" value="1"/>
</dbReference>
<dbReference type="InterPro" id="IPR005474">
    <property type="entry name" value="Transketolase_N"/>
</dbReference>
<evidence type="ECO:0000256" key="13">
    <source>
        <dbReference type="ARBA" id="ARBA00023052"/>
    </source>
</evidence>
<evidence type="ECO:0000256" key="11">
    <source>
        <dbReference type="ARBA" id="ARBA00022837"/>
    </source>
</evidence>
<evidence type="ECO:0000256" key="2">
    <source>
        <dbReference type="ARBA" id="ARBA00001936"/>
    </source>
</evidence>
<dbReference type="Gene3D" id="3.40.50.920">
    <property type="match status" value="1"/>
</dbReference>
<dbReference type="STRING" id="520822.A0A195BEQ6"/>
<evidence type="ECO:0000313" key="15">
    <source>
        <dbReference type="EMBL" id="KYM83076.1"/>
    </source>
</evidence>
<evidence type="ECO:0000256" key="12">
    <source>
        <dbReference type="ARBA" id="ARBA00022842"/>
    </source>
</evidence>
<dbReference type="InterPro" id="IPR029061">
    <property type="entry name" value="THDP-binding"/>
</dbReference>
<dbReference type="InterPro" id="IPR005475">
    <property type="entry name" value="Transketolase-like_Pyr-bd"/>
</dbReference>
<accession>A0A195BEQ6</accession>
<evidence type="ECO:0000256" key="3">
    <source>
        <dbReference type="ARBA" id="ARBA00001941"/>
    </source>
</evidence>
<evidence type="ECO:0000256" key="4">
    <source>
        <dbReference type="ARBA" id="ARBA00001946"/>
    </source>
</evidence>
<dbReference type="Proteomes" id="UP000078540">
    <property type="component" value="Unassembled WGS sequence"/>
</dbReference>
<evidence type="ECO:0000313" key="16">
    <source>
        <dbReference type="Proteomes" id="UP000078540"/>
    </source>
</evidence>
<dbReference type="GO" id="GO:0030976">
    <property type="term" value="F:thiamine pyrophosphate binding"/>
    <property type="evidence" value="ECO:0007669"/>
    <property type="project" value="TreeGrafter"/>
</dbReference>
<dbReference type="SUPFAM" id="SSF52518">
    <property type="entry name" value="Thiamin diphosphate-binding fold (THDP-binding)"/>
    <property type="match status" value="2"/>
</dbReference>
<dbReference type="Pfam" id="PF02779">
    <property type="entry name" value="Transket_pyr"/>
    <property type="match status" value="1"/>
</dbReference>
<sequence length="668" mass="72955">MYLLRARMRTFASFATFLRGPSKKPRGNCSIKLLRHARGQNMANYHKPESKTIQELRDIANKLRIHSIETTQASKSGHPTSCSSMAEIMSVLFFHTMRYKVSAPRDANSDRFVLSKGHAAPILYAAWAEAGLFPTSELLNLRKFDSDLEGHPTPRLNFVDVGTGSLGQGLSVAAGMAYVGKNYDKASYRVYCLIGDGEAAEGSIWEALHFSSYYKLDNLCAIFDINRLGQSEPTSLQHNMEVYRKRLEAFGFNALVVDGHDVEELAKAFHEAQNTKERPTAILAKTFKGKNFPQIEDTENWHGKSLGNRAADVLQHLNGLLKNPGNLQLHPQKPLIDDAPVVDISNIALAFPPNYKLGEQVATRVAYGTALAKVAKNNARVIALDGDTKNSTYAEKIKVVDPDRFIEGFIAEQNVVGVAIGAACRDRTVPFVSAFATFFTRAFDQIRMGAISQTNVNFVGSHCGVSIGEDGPSQMGLEDIAMFRAVPNSTIFYPSDAVSTERAVELAANTKGICFIRTSRPATAVLYKNDETFAVGKAKVIKSSAKDQVLVIGAGVTLHEAIKAADELAKTEINIRVIDPFTIKPIDAQTIIKNAKEVGGRIVTVEDHYSEGGLGETVQSAVALERNVIVKKLAVPEVPRSGPPTVLLENYGISARNIVAAVQEIVKY</sequence>
<comment type="similarity">
    <text evidence="6">Belongs to the transketolase family.</text>
</comment>
<dbReference type="CDD" id="cd02012">
    <property type="entry name" value="TPP_TK"/>
    <property type="match status" value="1"/>
</dbReference>
<keyword evidence="9" id="KW-0808">Transferase</keyword>
<reference evidence="15 16" key="1">
    <citation type="submission" date="2015-09" db="EMBL/GenBank/DDBJ databases">
        <title>Atta colombica WGS genome.</title>
        <authorList>
            <person name="Nygaard S."/>
            <person name="Hu H."/>
            <person name="Boomsma J."/>
            <person name="Zhang G."/>
        </authorList>
    </citation>
    <scope>NUCLEOTIDE SEQUENCE [LARGE SCALE GENOMIC DNA]</scope>
    <source>
        <strain evidence="15">Treedump-2</strain>
        <tissue evidence="15">Whole body</tissue>
    </source>
</reference>
<dbReference type="InterPro" id="IPR033248">
    <property type="entry name" value="Transketolase_C"/>
</dbReference>
<keyword evidence="13" id="KW-0786">Thiamine pyrophosphate</keyword>
<organism evidence="15 16">
    <name type="scientific">Atta colombica</name>
    <dbReference type="NCBI Taxonomy" id="520822"/>
    <lineage>
        <taxon>Eukaryota</taxon>
        <taxon>Metazoa</taxon>
        <taxon>Ecdysozoa</taxon>
        <taxon>Arthropoda</taxon>
        <taxon>Hexapoda</taxon>
        <taxon>Insecta</taxon>
        <taxon>Pterygota</taxon>
        <taxon>Neoptera</taxon>
        <taxon>Endopterygota</taxon>
        <taxon>Hymenoptera</taxon>
        <taxon>Apocrita</taxon>
        <taxon>Aculeata</taxon>
        <taxon>Formicoidea</taxon>
        <taxon>Formicidae</taxon>
        <taxon>Myrmicinae</taxon>
        <taxon>Atta</taxon>
    </lineage>
</organism>
<keyword evidence="16" id="KW-1185">Reference proteome</keyword>
<name>A0A195BEQ6_9HYME</name>
<evidence type="ECO:0000256" key="6">
    <source>
        <dbReference type="ARBA" id="ARBA00007131"/>
    </source>
</evidence>
<dbReference type="Pfam" id="PF00456">
    <property type="entry name" value="Transketolase_N"/>
    <property type="match status" value="1"/>
</dbReference>
<dbReference type="GO" id="GO:0046872">
    <property type="term" value="F:metal ion binding"/>
    <property type="evidence" value="ECO:0007669"/>
    <property type="project" value="UniProtKB-KW"/>
</dbReference>
<comment type="subunit">
    <text evidence="7">Homodimer.</text>
</comment>
<dbReference type="FunFam" id="3.40.50.970:FF:000033">
    <property type="entry name" value="Transketolase isoform 1"/>
    <property type="match status" value="1"/>
</dbReference>
<evidence type="ECO:0000259" key="14">
    <source>
        <dbReference type="SMART" id="SM00861"/>
    </source>
</evidence>
<dbReference type="EMBL" id="KQ976500">
    <property type="protein sequence ID" value="KYM83076.1"/>
    <property type="molecule type" value="Genomic_DNA"/>
</dbReference>
<evidence type="ECO:0000256" key="1">
    <source>
        <dbReference type="ARBA" id="ARBA00001913"/>
    </source>
</evidence>
<gene>
    <name evidence="15" type="ORF">ALC53_06341</name>
</gene>
<comment type="cofactor">
    <cofactor evidence="2">
        <name>Mn(2+)</name>
        <dbReference type="ChEBI" id="CHEBI:29035"/>
    </cofactor>
</comment>
<dbReference type="PROSITE" id="PS00802">
    <property type="entry name" value="TRANSKETOLASE_2"/>
    <property type="match status" value="1"/>
</dbReference>
<comment type="cofactor">
    <cofactor evidence="4">
        <name>Mg(2+)</name>
        <dbReference type="ChEBI" id="CHEBI:18420"/>
    </cofactor>
</comment>
<evidence type="ECO:0000256" key="8">
    <source>
        <dbReference type="ARBA" id="ARBA00013152"/>
    </source>
</evidence>
<keyword evidence="11" id="KW-0106">Calcium</keyword>
<evidence type="ECO:0000256" key="9">
    <source>
        <dbReference type="ARBA" id="ARBA00022679"/>
    </source>
</evidence>
<dbReference type="PANTHER" id="PTHR43195">
    <property type="entry name" value="TRANSKETOLASE"/>
    <property type="match status" value="1"/>
</dbReference>
<dbReference type="GO" id="GO:0005737">
    <property type="term" value="C:cytoplasm"/>
    <property type="evidence" value="ECO:0007669"/>
    <property type="project" value="UniProtKB-ARBA"/>
</dbReference>
<protein>
    <recommendedName>
        <fullName evidence="8">transketolase</fullName>
        <ecNumber evidence="8">2.2.1.1</ecNumber>
    </recommendedName>
</protein>